<organism evidence="3 4">
    <name type="scientific">Cloacibacterium normanense</name>
    <dbReference type="NCBI Taxonomy" id="237258"/>
    <lineage>
        <taxon>Bacteria</taxon>
        <taxon>Pseudomonadati</taxon>
        <taxon>Bacteroidota</taxon>
        <taxon>Flavobacteriia</taxon>
        <taxon>Flavobacteriales</taxon>
        <taxon>Weeksellaceae</taxon>
    </lineage>
</organism>
<accession>A0A1E5UF03</accession>
<dbReference type="AlphaFoldDB" id="A0A1E5UF03"/>
<dbReference type="GO" id="GO:0016757">
    <property type="term" value="F:glycosyltransferase activity"/>
    <property type="evidence" value="ECO:0007669"/>
    <property type="project" value="InterPro"/>
</dbReference>
<dbReference type="KEGG" id="cnr:EB819_08360"/>
<dbReference type="EMBL" id="MKGI01000041">
    <property type="protein sequence ID" value="OEL11462.1"/>
    <property type="molecule type" value="Genomic_DNA"/>
</dbReference>
<dbReference type="Pfam" id="PF00534">
    <property type="entry name" value="Glycos_transf_1"/>
    <property type="match status" value="1"/>
</dbReference>
<name>A0A1E5UF03_9FLAO</name>
<comment type="caution">
    <text evidence="3">The sequence shown here is derived from an EMBL/GenBank/DDBJ whole genome shotgun (WGS) entry which is preliminary data.</text>
</comment>
<protein>
    <submittedName>
        <fullName evidence="3">Glycosyl transferases group 1 family protein</fullName>
    </submittedName>
</protein>
<reference evidence="3 4" key="1">
    <citation type="submission" date="2016-09" db="EMBL/GenBank/DDBJ databases">
        <authorList>
            <person name="Capua I."/>
            <person name="De Benedictis P."/>
            <person name="Joannis T."/>
            <person name="Lombin L.H."/>
            <person name="Cattoli G."/>
        </authorList>
    </citation>
    <scope>NUCLEOTIDE SEQUENCE [LARGE SCALE GENOMIC DNA]</scope>
    <source>
        <strain evidence="3 4">NRS-1</strain>
    </source>
</reference>
<sequence>MILLDAVYINMGGGKVLLDHLMTELENTNEKVFYLLDDRVQNNHIPVKQTNKVQFIKAGFVQRARFYKNNKNSFSSILCFGNYPPLYKTSAKVFTYFHQSLFLELPEDLSLKQKWVYGLKALILKIKIQNTDYWMVQSDKIKNALAKKFKISENKILEMPFYPRLPDTKQVDKIENTYTYIGDAFVSKNHRILIEAFSEFYQKFHKGELILTISNREKEIIDLIADKQMKNIPIKNVGMVDRTKVSEILQCAEYVVYPSLAESFGLSIIEAIEKDCKIIGADLPYMHAACEPSLLFNPCDKKSLVEALSLSLQKDIKKSTSKIPNKIFEIINLLTHHANQR</sequence>
<dbReference type="Proteomes" id="UP000095601">
    <property type="component" value="Unassembled WGS sequence"/>
</dbReference>
<gene>
    <name evidence="3" type="ORF">BHF72_2103</name>
</gene>
<dbReference type="InterPro" id="IPR001296">
    <property type="entry name" value="Glyco_trans_1"/>
</dbReference>
<keyword evidence="1 3" id="KW-0808">Transferase</keyword>
<dbReference type="STRING" id="237258.SAMN04489756_1106"/>
<proteinExistence type="predicted"/>
<evidence type="ECO:0000313" key="4">
    <source>
        <dbReference type="Proteomes" id="UP000095601"/>
    </source>
</evidence>
<dbReference type="GO" id="GO:0009103">
    <property type="term" value="P:lipopolysaccharide biosynthetic process"/>
    <property type="evidence" value="ECO:0007669"/>
    <property type="project" value="TreeGrafter"/>
</dbReference>
<keyword evidence="4" id="KW-1185">Reference proteome</keyword>
<dbReference type="Gene3D" id="3.40.50.2000">
    <property type="entry name" value="Glycogen Phosphorylase B"/>
    <property type="match status" value="2"/>
</dbReference>
<dbReference type="PANTHER" id="PTHR46401:SF2">
    <property type="entry name" value="GLYCOSYLTRANSFERASE WBBK-RELATED"/>
    <property type="match status" value="1"/>
</dbReference>
<feature type="domain" description="Glycosyl transferase family 1" evidence="2">
    <location>
        <begin position="171"/>
        <end position="315"/>
    </location>
</feature>
<evidence type="ECO:0000313" key="3">
    <source>
        <dbReference type="EMBL" id="OEL11462.1"/>
    </source>
</evidence>
<evidence type="ECO:0000259" key="2">
    <source>
        <dbReference type="Pfam" id="PF00534"/>
    </source>
</evidence>
<dbReference type="SUPFAM" id="SSF53756">
    <property type="entry name" value="UDP-Glycosyltransferase/glycogen phosphorylase"/>
    <property type="match status" value="1"/>
</dbReference>
<dbReference type="PANTHER" id="PTHR46401">
    <property type="entry name" value="GLYCOSYLTRANSFERASE WBBK-RELATED"/>
    <property type="match status" value="1"/>
</dbReference>
<dbReference type="OrthoDB" id="9801609at2"/>
<evidence type="ECO:0000256" key="1">
    <source>
        <dbReference type="ARBA" id="ARBA00022679"/>
    </source>
</evidence>
<dbReference type="RefSeq" id="WP_069798168.1">
    <property type="nucleotide sequence ID" value="NZ_CP034157.1"/>
</dbReference>